<gene>
    <name evidence="2" type="ORF">ONZ51_g11454</name>
</gene>
<name>A0AAD7TK47_9APHY</name>
<keyword evidence="3" id="KW-1185">Reference proteome</keyword>
<feature type="region of interest" description="Disordered" evidence="1">
    <location>
        <begin position="95"/>
        <end position="232"/>
    </location>
</feature>
<protein>
    <submittedName>
        <fullName evidence="2">Uncharacterized protein</fullName>
    </submittedName>
</protein>
<feature type="region of interest" description="Disordered" evidence="1">
    <location>
        <begin position="301"/>
        <end position="329"/>
    </location>
</feature>
<evidence type="ECO:0000313" key="3">
    <source>
        <dbReference type="Proteomes" id="UP001215151"/>
    </source>
</evidence>
<evidence type="ECO:0000256" key="1">
    <source>
        <dbReference type="SAM" id="MobiDB-lite"/>
    </source>
</evidence>
<evidence type="ECO:0000313" key="2">
    <source>
        <dbReference type="EMBL" id="KAJ8457570.1"/>
    </source>
</evidence>
<comment type="caution">
    <text evidence="2">The sequence shown here is derived from an EMBL/GenBank/DDBJ whole genome shotgun (WGS) entry which is preliminary data.</text>
</comment>
<proteinExistence type="predicted"/>
<accession>A0AAD7TK47</accession>
<feature type="compositionally biased region" description="Polar residues" evidence="1">
    <location>
        <begin position="320"/>
        <end position="329"/>
    </location>
</feature>
<feature type="compositionally biased region" description="Polar residues" evidence="1">
    <location>
        <begin position="301"/>
        <end position="311"/>
    </location>
</feature>
<feature type="compositionally biased region" description="Basic and acidic residues" evidence="1">
    <location>
        <begin position="167"/>
        <end position="188"/>
    </location>
</feature>
<reference evidence="2" key="1">
    <citation type="submission" date="2022-11" db="EMBL/GenBank/DDBJ databases">
        <title>Genome Sequence of Cubamyces cubensis.</title>
        <authorList>
            <person name="Buettner E."/>
        </authorList>
    </citation>
    <scope>NUCLEOTIDE SEQUENCE</scope>
    <source>
        <strain evidence="2">MPL-01</strain>
    </source>
</reference>
<organism evidence="2 3">
    <name type="scientific">Trametes cubensis</name>
    <dbReference type="NCBI Taxonomy" id="1111947"/>
    <lineage>
        <taxon>Eukaryota</taxon>
        <taxon>Fungi</taxon>
        <taxon>Dikarya</taxon>
        <taxon>Basidiomycota</taxon>
        <taxon>Agaricomycotina</taxon>
        <taxon>Agaricomycetes</taxon>
        <taxon>Polyporales</taxon>
        <taxon>Polyporaceae</taxon>
        <taxon>Trametes</taxon>
    </lineage>
</organism>
<dbReference type="EMBL" id="JAPEVG010000547">
    <property type="protein sequence ID" value="KAJ8457570.1"/>
    <property type="molecule type" value="Genomic_DNA"/>
</dbReference>
<feature type="compositionally biased region" description="Polar residues" evidence="1">
    <location>
        <begin position="145"/>
        <end position="161"/>
    </location>
</feature>
<dbReference type="AlphaFoldDB" id="A0AAD7TK47"/>
<dbReference type="Proteomes" id="UP001215151">
    <property type="component" value="Unassembled WGS sequence"/>
</dbReference>
<sequence length="502" mass="53431">MDTYKSALPSSPAIMTQLAQASHVSHEASGRGDGLPAFLEYVSELNHFAAEQLRLTSQRQRMSAPGMVEGPDEREITLGHFAQEATSLLREARGRLLSRPRPNGITSHVTEPEGTEEGPREHTPEPALTEESSTYITKNPAVNAGVSSLSPTDGLTRSSPEPSLARSRIDSDAPSIREEPDTPKDNGKGKGKAVREPSQATSIGAGHKANLRRIVSGGRATSSRAVCDATPRKTDVCPSPMLLQKETWDVPFDRSPPCSTLGKSLLRPGPPVSFLTSDSLVGPTKMAPKVVVQAVPRETRTTLVSPTSRASLPSVRGTISEPSSPASEDQLTQLRVGKVAELDTAPPLPAVRCRVASQILPISCRVAASPAVSTAQHEVQYRDVAPNAKEKVLLYLQSLPDSEHYLLEGSGQVVARECEEIGRSGSSCEATASVRADFDSNPPTPDGSVNGGEYESLGVRSVRTEGLTRASLSDGPVSPREKLHVAVTLPQCERGGLFLEGE</sequence>
<feature type="region of interest" description="Disordered" evidence="1">
    <location>
        <begin position="435"/>
        <end position="455"/>
    </location>
</feature>